<name>A0A875RTU3_EENNA</name>
<sequence>MTLSERQEWILGGSLVLGGLALYIQSSKHPLIKPTKVVYPPKNGGSPNNRIYQIIRDPSELDPLLVTKAPLLLNFVRLGEPASSKLTISLQKIVSTDMVKENKAVSMVSVECDGTENIPLAVKYAIKEIPSILCLDKQLPAGNYVDLDLNRDPQNTEVKVEQLTQWVREHAKDITDDQHN</sequence>
<dbReference type="AlphaFoldDB" id="A0A875RTU3"/>
<keyword evidence="2" id="KW-1185">Reference proteome</keyword>
<dbReference type="GeneID" id="62194573"/>
<evidence type="ECO:0000313" key="1">
    <source>
        <dbReference type="EMBL" id="QPG73857.1"/>
    </source>
</evidence>
<evidence type="ECO:0000313" key="2">
    <source>
        <dbReference type="Proteomes" id="UP000662931"/>
    </source>
</evidence>
<dbReference type="OrthoDB" id="19690at2759"/>
<gene>
    <name evidence="1" type="ORF">FOA43_001172</name>
</gene>
<proteinExistence type="predicted"/>
<organism evidence="1 2">
    <name type="scientific">Eeniella nana</name>
    <name type="common">Yeast</name>
    <name type="synonym">Brettanomyces nanus</name>
    <dbReference type="NCBI Taxonomy" id="13502"/>
    <lineage>
        <taxon>Eukaryota</taxon>
        <taxon>Fungi</taxon>
        <taxon>Dikarya</taxon>
        <taxon>Ascomycota</taxon>
        <taxon>Saccharomycotina</taxon>
        <taxon>Pichiomycetes</taxon>
        <taxon>Pichiales</taxon>
        <taxon>Pichiaceae</taxon>
        <taxon>Brettanomyces</taxon>
    </lineage>
</organism>
<dbReference type="Proteomes" id="UP000662931">
    <property type="component" value="Chromosome 1"/>
</dbReference>
<dbReference type="RefSeq" id="XP_038777422.1">
    <property type="nucleotide sequence ID" value="XM_038921494.1"/>
</dbReference>
<accession>A0A875RTU3</accession>
<reference evidence="1" key="1">
    <citation type="submission" date="2020-10" db="EMBL/GenBank/DDBJ databases">
        <authorList>
            <person name="Roach M.J.R."/>
        </authorList>
    </citation>
    <scope>NUCLEOTIDE SEQUENCE</scope>
    <source>
        <strain evidence="1">CBS 1945</strain>
    </source>
</reference>
<protein>
    <submittedName>
        <fullName evidence="1">Uncharacterized protein</fullName>
    </submittedName>
</protein>
<dbReference type="EMBL" id="CP064812">
    <property type="protein sequence ID" value="QPG73857.1"/>
    <property type="molecule type" value="Genomic_DNA"/>
</dbReference>
<dbReference type="KEGG" id="bnn:FOA43_001172"/>